<evidence type="ECO:0000313" key="2">
    <source>
        <dbReference type="EMBL" id="KCZ92102.1"/>
    </source>
</evidence>
<dbReference type="RefSeq" id="WP_035616250.1">
    <property type="nucleotide sequence ID" value="NZ_ARYK01000004.1"/>
</dbReference>
<dbReference type="OrthoDB" id="7620582at2"/>
<name>A0A059FNC0_9PROT</name>
<organism evidence="2 3">
    <name type="scientific">Hyphomonas johnsonii MHS-2</name>
    <dbReference type="NCBI Taxonomy" id="1280950"/>
    <lineage>
        <taxon>Bacteria</taxon>
        <taxon>Pseudomonadati</taxon>
        <taxon>Pseudomonadota</taxon>
        <taxon>Alphaproteobacteria</taxon>
        <taxon>Hyphomonadales</taxon>
        <taxon>Hyphomonadaceae</taxon>
        <taxon>Hyphomonas</taxon>
    </lineage>
</organism>
<dbReference type="Proteomes" id="UP000025171">
    <property type="component" value="Unassembled WGS sequence"/>
</dbReference>
<sequence>MPAFSLLTPMPGLPWYLLPLWPLIFWRIQRLKRWFRTAGHPGAQMLWGVMWNGRVVLIRLSDDMSVQRSGCFRAPVSDRLRLALAGAASPRPRFTPGRLSDVSGRAARNAGLRRGDGFAIPDT</sequence>
<protein>
    <submittedName>
        <fullName evidence="2">Uncharacterized protein</fullName>
    </submittedName>
</protein>
<reference evidence="2 3" key="1">
    <citation type="journal article" date="2014" name="Antonie Van Leeuwenhoek">
        <title>Hyphomonas beringensis sp. nov. and Hyphomonas chukchiensis sp. nov., isolated from surface seawater of the Bering Sea and Chukchi Sea.</title>
        <authorList>
            <person name="Li C."/>
            <person name="Lai Q."/>
            <person name="Li G."/>
            <person name="Dong C."/>
            <person name="Wang J."/>
            <person name="Liao Y."/>
            <person name="Shao Z."/>
        </authorList>
    </citation>
    <scope>NUCLEOTIDE SEQUENCE [LARGE SCALE GENOMIC DNA]</scope>
    <source>
        <strain evidence="2 3">MHS-2</strain>
    </source>
</reference>
<keyword evidence="1" id="KW-0812">Transmembrane</keyword>
<dbReference type="EMBL" id="ARYK01000004">
    <property type="protein sequence ID" value="KCZ92102.1"/>
    <property type="molecule type" value="Genomic_DNA"/>
</dbReference>
<keyword evidence="3" id="KW-1185">Reference proteome</keyword>
<feature type="transmembrane region" description="Helical" evidence="1">
    <location>
        <begin position="12"/>
        <end position="28"/>
    </location>
</feature>
<evidence type="ECO:0000256" key="1">
    <source>
        <dbReference type="SAM" id="Phobius"/>
    </source>
</evidence>
<comment type="caution">
    <text evidence="2">The sequence shown here is derived from an EMBL/GenBank/DDBJ whole genome shotgun (WGS) entry which is preliminary data.</text>
</comment>
<keyword evidence="1" id="KW-0472">Membrane</keyword>
<gene>
    <name evidence="2" type="ORF">HJO_08709</name>
</gene>
<accession>A0A059FNC0</accession>
<evidence type="ECO:0000313" key="3">
    <source>
        <dbReference type="Proteomes" id="UP000025171"/>
    </source>
</evidence>
<dbReference type="AlphaFoldDB" id="A0A059FNC0"/>
<proteinExistence type="predicted"/>
<keyword evidence="1" id="KW-1133">Transmembrane helix</keyword>
<dbReference type="PATRIC" id="fig|1280950.3.peg.1744"/>